<comment type="caution">
    <text evidence="2">The sequence shown here is derived from an EMBL/GenBank/DDBJ whole genome shotgun (WGS) entry which is preliminary data.</text>
</comment>
<evidence type="ECO:0000256" key="1">
    <source>
        <dbReference type="SAM" id="MobiDB-lite"/>
    </source>
</evidence>
<gene>
    <name evidence="2" type="ORF">M6B38_317265</name>
</gene>
<protein>
    <submittedName>
        <fullName evidence="2">Twinkle-like protein, chloroplastic/mitochondrial isoform X2</fullName>
    </submittedName>
</protein>
<dbReference type="AlphaFoldDB" id="A0AAX6HFA3"/>
<dbReference type="Proteomes" id="UP001140949">
    <property type="component" value="Unassembled WGS sequence"/>
</dbReference>
<accession>A0AAX6HFA3</accession>
<feature type="region of interest" description="Disordered" evidence="1">
    <location>
        <begin position="1"/>
        <end position="58"/>
    </location>
</feature>
<proteinExistence type="predicted"/>
<feature type="compositionally biased region" description="Pro residues" evidence="1">
    <location>
        <begin position="15"/>
        <end position="24"/>
    </location>
</feature>
<feature type="compositionally biased region" description="Low complexity" evidence="1">
    <location>
        <begin position="1"/>
        <end position="14"/>
    </location>
</feature>
<evidence type="ECO:0000313" key="3">
    <source>
        <dbReference type="Proteomes" id="UP001140949"/>
    </source>
</evidence>
<evidence type="ECO:0000313" key="2">
    <source>
        <dbReference type="EMBL" id="KAJ6839204.1"/>
    </source>
</evidence>
<reference evidence="2" key="1">
    <citation type="journal article" date="2023" name="GigaByte">
        <title>Genome assembly of the bearded iris, Iris pallida Lam.</title>
        <authorList>
            <person name="Bruccoleri R.E."/>
            <person name="Oakeley E.J."/>
            <person name="Faust A.M.E."/>
            <person name="Altorfer M."/>
            <person name="Dessus-Babus S."/>
            <person name="Burckhardt D."/>
            <person name="Oertli M."/>
            <person name="Naumann U."/>
            <person name="Petersen F."/>
            <person name="Wong J."/>
        </authorList>
    </citation>
    <scope>NUCLEOTIDE SEQUENCE</scope>
    <source>
        <strain evidence="2">GSM-AAB239-AS_SAM_17_03QT</strain>
    </source>
</reference>
<feature type="compositionally biased region" description="Pro residues" evidence="1">
    <location>
        <begin position="34"/>
        <end position="45"/>
    </location>
</feature>
<name>A0AAX6HFA3_IRIPA</name>
<keyword evidence="3" id="KW-1185">Reference proteome</keyword>
<sequence length="92" mass="9978">MPSALTPSSRSKPTSPTPPMPPTLRPSLMSPTAPSDPPSTVPPSSTPNIPRQPARRSQLHICRQRPLCLPLPPQICQPVAPFLGLFKIQRIN</sequence>
<reference evidence="2" key="2">
    <citation type="submission" date="2023-04" db="EMBL/GenBank/DDBJ databases">
        <authorList>
            <person name="Bruccoleri R.E."/>
            <person name="Oakeley E.J."/>
            <person name="Faust A.-M."/>
            <person name="Dessus-Babus S."/>
            <person name="Altorfer M."/>
            <person name="Burckhardt D."/>
            <person name="Oertli M."/>
            <person name="Naumann U."/>
            <person name="Petersen F."/>
            <person name="Wong J."/>
        </authorList>
    </citation>
    <scope>NUCLEOTIDE SEQUENCE</scope>
    <source>
        <strain evidence="2">GSM-AAB239-AS_SAM_17_03QT</strain>
        <tissue evidence="2">Leaf</tissue>
    </source>
</reference>
<organism evidence="2 3">
    <name type="scientific">Iris pallida</name>
    <name type="common">Sweet iris</name>
    <dbReference type="NCBI Taxonomy" id="29817"/>
    <lineage>
        <taxon>Eukaryota</taxon>
        <taxon>Viridiplantae</taxon>
        <taxon>Streptophyta</taxon>
        <taxon>Embryophyta</taxon>
        <taxon>Tracheophyta</taxon>
        <taxon>Spermatophyta</taxon>
        <taxon>Magnoliopsida</taxon>
        <taxon>Liliopsida</taxon>
        <taxon>Asparagales</taxon>
        <taxon>Iridaceae</taxon>
        <taxon>Iridoideae</taxon>
        <taxon>Irideae</taxon>
        <taxon>Iris</taxon>
    </lineage>
</organism>
<dbReference type="EMBL" id="JANAVB010010197">
    <property type="protein sequence ID" value="KAJ6839204.1"/>
    <property type="molecule type" value="Genomic_DNA"/>
</dbReference>